<protein>
    <recommendedName>
        <fullName evidence="1">D-inositol 3-phosphate glycosyltransferase</fullName>
    </recommendedName>
</protein>
<accession>A0A1G8IGF5</accession>
<feature type="domain" description="Glycosyltransferase subfamily 4-like N-terminal" evidence="6">
    <location>
        <begin position="47"/>
        <end position="215"/>
    </location>
</feature>
<evidence type="ECO:0000259" key="6">
    <source>
        <dbReference type="Pfam" id="PF13439"/>
    </source>
</evidence>
<dbReference type="PANTHER" id="PTHR45947:SF3">
    <property type="entry name" value="SULFOQUINOVOSYL TRANSFERASE SQD2"/>
    <property type="match status" value="1"/>
</dbReference>
<dbReference type="PANTHER" id="PTHR45947">
    <property type="entry name" value="SULFOQUINOVOSYL TRANSFERASE SQD2"/>
    <property type="match status" value="1"/>
</dbReference>
<evidence type="ECO:0000313" key="8">
    <source>
        <dbReference type="Proteomes" id="UP000182130"/>
    </source>
</evidence>
<evidence type="ECO:0000256" key="2">
    <source>
        <dbReference type="ARBA" id="ARBA00022676"/>
    </source>
</evidence>
<dbReference type="AlphaFoldDB" id="A0A1G8IGF5"/>
<proteinExistence type="predicted"/>
<evidence type="ECO:0000313" key="7">
    <source>
        <dbReference type="EMBL" id="SDI17821.1"/>
    </source>
</evidence>
<keyword evidence="2 7" id="KW-0328">Glycosyltransferase</keyword>
<dbReference type="SUPFAM" id="SSF53756">
    <property type="entry name" value="UDP-Glycosyltransferase/glycogen phosphorylase"/>
    <property type="match status" value="1"/>
</dbReference>
<dbReference type="InterPro" id="IPR028098">
    <property type="entry name" value="Glyco_trans_4-like_N"/>
</dbReference>
<evidence type="ECO:0000256" key="3">
    <source>
        <dbReference type="ARBA" id="ARBA00022679"/>
    </source>
</evidence>
<keyword evidence="8" id="KW-1185">Reference proteome</keyword>
<evidence type="ECO:0000256" key="4">
    <source>
        <dbReference type="SAM" id="MobiDB-lite"/>
    </source>
</evidence>
<name>A0A1G8IGF5_9MICC</name>
<dbReference type="InterPro" id="IPR001296">
    <property type="entry name" value="Glyco_trans_1"/>
</dbReference>
<feature type="compositionally biased region" description="Polar residues" evidence="4">
    <location>
        <begin position="444"/>
        <end position="453"/>
    </location>
</feature>
<dbReference type="Proteomes" id="UP000182130">
    <property type="component" value="Unassembled WGS sequence"/>
</dbReference>
<evidence type="ECO:0000256" key="1">
    <source>
        <dbReference type="ARBA" id="ARBA00021292"/>
    </source>
</evidence>
<dbReference type="Pfam" id="PF13439">
    <property type="entry name" value="Glyco_transf_4"/>
    <property type="match status" value="1"/>
</dbReference>
<gene>
    <name evidence="7" type="ORF">SAMN05216555_101233</name>
</gene>
<dbReference type="GO" id="GO:1901137">
    <property type="term" value="P:carbohydrate derivative biosynthetic process"/>
    <property type="evidence" value="ECO:0007669"/>
    <property type="project" value="UniProtKB-ARBA"/>
</dbReference>
<sequence length="453" mass="47764">MPAAVGHLFTKVFLHRHAVSAAPPTAATSVDSVRIAIVAESFLPLMNGVTHSILRVLEHLQERGDEVMVIAPSTSDTDVSSVVKGAYVHRLPSVPLAGYTNVRVALGGVNRVKRILADFAPDVVHLASPFVLGWRAVQAAHQLGIPTVAIYQTEVPSYAGRYGVPFLENWAWNRVDNIHLLADRTLVPSTFALNQLRGRGILRVDMWRRGVDTARFNPAKRSTAWRTSVLSGGSAAPGGSVAPGGSAAPGGSPAPGRERIIGYVGRLAVEKQVEDLAVLADLPGTRLVVVGDGPQRAALEAALPGAVFTGFLGGDALAEAVASFDLFVHPGEFETFCQTIQEAMASGVPVVATGRGGPLDLVENSRTGWLYEPGNLAQLRGYVQDLMGDDAKRRAFGTAALASVQGRTWPALSAELVRQYQAVIDGEELAELPAPPVPVLPASPLTSSKGLAS</sequence>
<dbReference type="GO" id="GO:0016758">
    <property type="term" value="F:hexosyltransferase activity"/>
    <property type="evidence" value="ECO:0007669"/>
    <property type="project" value="TreeGrafter"/>
</dbReference>
<reference evidence="8" key="1">
    <citation type="submission" date="2016-10" db="EMBL/GenBank/DDBJ databases">
        <authorList>
            <person name="Varghese N."/>
            <person name="Submissions S."/>
        </authorList>
    </citation>
    <scope>NUCLEOTIDE SEQUENCE [LARGE SCALE GENOMIC DNA]</scope>
    <source>
        <strain evidence="8">CGMCC 1.10783</strain>
    </source>
</reference>
<keyword evidence="3 7" id="KW-0808">Transferase</keyword>
<organism evidence="7 8">
    <name type="scientific">Arthrobacter cupressi</name>
    <dbReference type="NCBI Taxonomy" id="1045773"/>
    <lineage>
        <taxon>Bacteria</taxon>
        <taxon>Bacillati</taxon>
        <taxon>Actinomycetota</taxon>
        <taxon>Actinomycetes</taxon>
        <taxon>Micrococcales</taxon>
        <taxon>Micrococcaceae</taxon>
        <taxon>Arthrobacter</taxon>
    </lineage>
</organism>
<dbReference type="Gene3D" id="3.40.50.2000">
    <property type="entry name" value="Glycogen Phosphorylase B"/>
    <property type="match status" value="2"/>
</dbReference>
<dbReference type="CDD" id="cd03814">
    <property type="entry name" value="GT4-like"/>
    <property type="match status" value="1"/>
</dbReference>
<dbReference type="STRING" id="1045773.SAMN05216555_101233"/>
<evidence type="ECO:0000259" key="5">
    <source>
        <dbReference type="Pfam" id="PF00534"/>
    </source>
</evidence>
<feature type="region of interest" description="Disordered" evidence="4">
    <location>
        <begin position="433"/>
        <end position="453"/>
    </location>
</feature>
<dbReference type="EMBL" id="FNEI01000001">
    <property type="protein sequence ID" value="SDI17821.1"/>
    <property type="molecule type" value="Genomic_DNA"/>
</dbReference>
<dbReference type="Pfam" id="PF00534">
    <property type="entry name" value="Glycos_transf_1"/>
    <property type="match status" value="1"/>
</dbReference>
<dbReference type="InterPro" id="IPR050194">
    <property type="entry name" value="Glycosyltransferase_grp1"/>
</dbReference>
<feature type="domain" description="Glycosyl transferase family 1" evidence="5">
    <location>
        <begin position="253"/>
        <end position="400"/>
    </location>
</feature>